<keyword evidence="2" id="KW-1185">Reference proteome</keyword>
<accession>A0A2J6Q4Z6</accession>
<evidence type="ECO:0000313" key="2">
    <source>
        <dbReference type="Proteomes" id="UP000235672"/>
    </source>
</evidence>
<gene>
    <name evidence="1" type="ORF">NA56DRAFT_645640</name>
</gene>
<organism evidence="1 2">
    <name type="scientific">Hyaloscypha hepaticicola</name>
    <dbReference type="NCBI Taxonomy" id="2082293"/>
    <lineage>
        <taxon>Eukaryota</taxon>
        <taxon>Fungi</taxon>
        <taxon>Dikarya</taxon>
        <taxon>Ascomycota</taxon>
        <taxon>Pezizomycotina</taxon>
        <taxon>Leotiomycetes</taxon>
        <taxon>Helotiales</taxon>
        <taxon>Hyaloscyphaceae</taxon>
        <taxon>Hyaloscypha</taxon>
    </lineage>
</organism>
<evidence type="ECO:0000313" key="1">
    <source>
        <dbReference type="EMBL" id="PMD21362.1"/>
    </source>
</evidence>
<dbReference type="OrthoDB" id="3335528at2759"/>
<dbReference type="Gene3D" id="2.40.10.120">
    <property type="match status" value="1"/>
</dbReference>
<proteinExistence type="predicted"/>
<dbReference type="PANTHER" id="PTHR31891">
    <property type="entry name" value="FORMAMIDASE C869.04-RELATED"/>
    <property type="match status" value="1"/>
</dbReference>
<dbReference type="Gene3D" id="3.10.28.20">
    <property type="entry name" value="Acetamidase/Formamidase-like domains"/>
    <property type="match status" value="1"/>
</dbReference>
<dbReference type="GO" id="GO:0016811">
    <property type="term" value="F:hydrolase activity, acting on carbon-nitrogen (but not peptide) bonds, in linear amides"/>
    <property type="evidence" value="ECO:0007669"/>
    <property type="project" value="InterPro"/>
</dbReference>
<reference evidence="1 2" key="1">
    <citation type="submission" date="2016-05" db="EMBL/GenBank/DDBJ databases">
        <title>A degradative enzymes factory behind the ericoid mycorrhizal symbiosis.</title>
        <authorList>
            <consortium name="DOE Joint Genome Institute"/>
            <person name="Martino E."/>
            <person name="Morin E."/>
            <person name="Grelet G."/>
            <person name="Kuo A."/>
            <person name="Kohler A."/>
            <person name="Daghino S."/>
            <person name="Barry K."/>
            <person name="Choi C."/>
            <person name="Cichocki N."/>
            <person name="Clum A."/>
            <person name="Copeland A."/>
            <person name="Hainaut M."/>
            <person name="Haridas S."/>
            <person name="Labutti K."/>
            <person name="Lindquist E."/>
            <person name="Lipzen A."/>
            <person name="Khouja H.-R."/>
            <person name="Murat C."/>
            <person name="Ohm R."/>
            <person name="Olson A."/>
            <person name="Spatafora J."/>
            <person name="Veneault-Fourrey C."/>
            <person name="Henrissat B."/>
            <person name="Grigoriev I."/>
            <person name="Martin F."/>
            <person name="Perotto S."/>
        </authorList>
    </citation>
    <scope>NUCLEOTIDE SEQUENCE [LARGE SCALE GENOMIC DNA]</scope>
    <source>
        <strain evidence="1 2">UAMH 7357</strain>
    </source>
</reference>
<dbReference type="STRING" id="1745343.A0A2J6Q4Z6"/>
<sequence>MSHTIHITNTQRHLKWDNSLPPIATVPSGTTLTFSLLDGGHNQITATSTTSSLSTFDFNLADPAHGPIHISSAQPGDVLKIEILTLKTATFGWTAIFPNFGLLSDEFPTPYLNIWDLETHREDGYTVFKPGIHVPIRPFLGIVGVARAEKGEWSTIPPYETGGNIDCKYVTAGSVLYLPVQVEGALFSCGDGHAAQGDGEVCGTAIETQMEVTLRLTVEKGKMGDWVKSPHYLTSGNQNHERESKVTAAGKGEYAAVGIDADLREASRKAVRGLIGWLMGEKGLQREEAYVLCSVAADLKIVEAVDMPHFAVACSLPLSVFVGPPYV</sequence>
<dbReference type="EMBL" id="KZ613481">
    <property type="protein sequence ID" value="PMD21362.1"/>
    <property type="molecule type" value="Genomic_DNA"/>
</dbReference>
<dbReference type="Proteomes" id="UP000235672">
    <property type="component" value="Unassembled WGS sequence"/>
</dbReference>
<dbReference type="Gene3D" id="2.60.120.580">
    <property type="entry name" value="Acetamidase/Formamidase-like domains"/>
    <property type="match status" value="1"/>
</dbReference>
<dbReference type="Pfam" id="PF03069">
    <property type="entry name" value="FmdA_AmdA"/>
    <property type="match status" value="2"/>
</dbReference>
<dbReference type="PANTHER" id="PTHR31891:SF1">
    <property type="entry name" value="FORMAMIDASE C869.04-RELATED"/>
    <property type="match status" value="1"/>
</dbReference>
<protein>
    <submittedName>
        <fullName evidence="1">Acetamidase/Formamidase</fullName>
    </submittedName>
</protein>
<dbReference type="AlphaFoldDB" id="A0A2J6Q4Z6"/>
<name>A0A2J6Q4Z6_9HELO</name>
<dbReference type="InterPro" id="IPR004304">
    <property type="entry name" value="FmdA_AmdA"/>
</dbReference>
<dbReference type="SUPFAM" id="SSF141130">
    <property type="entry name" value="Acetamidase/Formamidase-like"/>
    <property type="match status" value="1"/>
</dbReference>